<comment type="caution">
    <text evidence="1">The sequence shown here is derived from an EMBL/GenBank/DDBJ whole genome shotgun (WGS) entry which is preliminary data.</text>
</comment>
<sequence>MYVGVTGGNWYRFLSARPSLTEVNFWRPSSSREFRALDHGEPFFLKTPHSHNHVVGGGFFSGFAPLRDSEAWEFAKFARGGQTLEFDLVEEAAHPEAGRR</sequence>
<accession>A0ABN2HCH6</accession>
<dbReference type="EMBL" id="BAAAMU010000145">
    <property type="protein sequence ID" value="GAA1685593.1"/>
    <property type="molecule type" value="Genomic_DNA"/>
</dbReference>
<name>A0ABN2HCH6_9ACTN</name>
<evidence type="ECO:0000313" key="1">
    <source>
        <dbReference type="EMBL" id="GAA1685593.1"/>
    </source>
</evidence>
<dbReference type="Proteomes" id="UP001500064">
    <property type="component" value="Unassembled WGS sequence"/>
</dbReference>
<keyword evidence="2" id="KW-1185">Reference proteome</keyword>
<proteinExistence type="predicted"/>
<evidence type="ECO:0000313" key="2">
    <source>
        <dbReference type="Proteomes" id="UP001500064"/>
    </source>
</evidence>
<protein>
    <submittedName>
        <fullName evidence="1">Uncharacterized protein</fullName>
    </submittedName>
</protein>
<gene>
    <name evidence="1" type="ORF">GCM10009733_097840</name>
</gene>
<organism evidence="1 2">
    <name type="scientific">Nonomuraea maheshkhaliensis</name>
    <dbReference type="NCBI Taxonomy" id="419590"/>
    <lineage>
        <taxon>Bacteria</taxon>
        <taxon>Bacillati</taxon>
        <taxon>Actinomycetota</taxon>
        <taxon>Actinomycetes</taxon>
        <taxon>Streptosporangiales</taxon>
        <taxon>Streptosporangiaceae</taxon>
        <taxon>Nonomuraea</taxon>
    </lineage>
</organism>
<reference evidence="1 2" key="1">
    <citation type="journal article" date="2019" name="Int. J. Syst. Evol. Microbiol.">
        <title>The Global Catalogue of Microorganisms (GCM) 10K type strain sequencing project: providing services to taxonomists for standard genome sequencing and annotation.</title>
        <authorList>
            <consortium name="The Broad Institute Genomics Platform"/>
            <consortium name="The Broad Institute Genome Sequencing Center for Infectious Disease"/>
            <person name="Wu L."/>
            <person name="Ma J."/>
        </authorList>
    </citation>
    <scope>NUCLEOTIDE SEQUENCE [LARGE SCALE GENOMIC DNA]</scope>
    <source>
        <strain evidence="1 2">JCM 13929</strain>
    </source>
</reference>